<accession>A0A401G3A0</accession>
<reference evidence="5" key="2">
    <citation type="submission" date="2019-01" db="EMBL/GenBank/DDBJ databases">
        <title>Genome sequence of Desulfonema ishimotonii strain Tokyo 01.</title>
        <authorList>
            <person name="Fukui M."/>
        </authorList>
    </citation>
    <scope>NUCLEOTIDE SEQUENCE [LARGE SCALE GENOMIC DNA]</scope>
    <source>
        <strain evidence="5">Tokyo 01</strain>
    </source>
</reference>
<name>A0A401G3A0_9BACT</name>
<dbReference type="InterPro" id="IPR007428">
    <property type="entry name" value="MlaA"/>
</dbReference>
<evidence type="ECO:0000313" key="5">
    <source>
        <dbReference type="Proteomes" id="UP000288096"/>
    </source>
</evidence>
<feature type="chain" id="PRO_5019331827" evidence="3">
    <location>
        <begin position="25"/>
        <end position="256"/>
    </location>
</feature>
<keyword evidence="2 3" id="KW-0732">Signal</keyword>
<dbReference type="PANTHER" id="PTHR30035">
    <property type="entry name" value="LIPOPROTEIN VACJ-RELATED"/>
    <property type="match status" value="1"/>
</dbReference>
<organism evidence="4 5">
    <name type="scientific">Desulfonema ishimotonii</name>
    <dbReference type="NCBI Taxonomy" id="45657"/>
    <lineage>
        <taxon>Bacteria</taxon>
        <taxon>Pseudomonadati</taxon>
        <taxon>Thermodesulfobacteriota</taxon>
        <taxon>Desulfobacteria</taxon>
        <taxon>Desulfobacterales</taxon>
        <taxon>Desulfococcaceae</taxon>
        <taxon>Desulfonema</taxon>
    </lineage>
</organism>
<sequence length="256" mass="29161">MNRIRYTSASVRTLVLLVSALAITACSTVPVRQETEIPAAHPVSKYVKKGTAYPIDVYDPWEGMNRRIYKFNAKFDQYLFLPVVRGYEYITPEFMQTGVSNFFNNVREIRNITNSLLQFKGESLLKSTGRLLVNTTLGVVGLIDVATPMGMEPQKEDFGQTLAFYGVGNGPYLVIPIIGPSNVRDTTGMITDSVIFSLIDPFNFDQNSEYYPPYAVLFSVDTRHKNKFRYYQTGSPFEYDLVRFLYQKARQMEIGK</sequence>
<proteinExistence type="inferred from homology"/>
<dbReference type="Proteomes" id="UP000288096">
    <property type="component" value="Unassembled WGS sequence"/>
</dbReference>
<evidence type="ECO:0000313" key="4">
    <source>
        <dbReference type="EMBL" id="GBC63651.1"/>
    </source>
</evidence>
<dbReference type="GO" id="GO:0120010">
    <property type="term" value="P:intermembrane phospholipid transfer"/>
    <property type="evidence" value="ECO:0007669"/>
    <property type="project" value="TreeGrafter"/>
</dbReference>
<dbReference type="AlphaFoldDB" id="A0A401G3A0"/>
<evidence type="ECO:0000256" key="1">
    <source>
        <dbReference type="ARBA" id="ARBA00010634"/>
    </source>
</evidence>
<comment type="caution">
    <text evidence="4">The sequence shown here is derived from an EMBL/GenBank/DDBJ whole genome shotgun (WGS) entry which is preliminary data.</text>
</comment>
<dbReference type="RefSeq" id="WP_208022649.1">
    <property type="nucleotide sequence ID" value="NZ_BEXT01000001.1"/>
</dbReference>
<evidence type="ECO:0000256" key="2">
    <source>
        <dbReference type="ARBA" id="ARBA00022729"/>
    </source>
</evidence>
<evidence type="ECO:0000256" key="3">
    <source>
        <dbReference type="SAM" id="SignalP"/>
    </source>
</evidence>
<dbReference type="EMBL" id="BEXT01000001">
    <property type="protein sequence ID" value="GBC63651.1"/>
    <property type="molecule type" value="Genomic_DNA"/>
</dbReference>
<dbReference type="PANTHER" id="PTHR30035:SF3">
    <property type="entry name" value="INTERMEMBRANE PHOSPHOLIPID TRANSPORT SYSTEM LIPOPROTEIN MLAA"/>
    <property type="match status" value="1"/>
</dbReference>
<reference evidence="5" key="1">
    <citation type="submission" date="2017-11" db="EMBL/GenBank/DDBJ databases">
        <authorList>
            <person name="Watanabe M."/>
            <person name="Kojima H."/>
        </authorList>
    </citation>
    <scope>NUCLEOTIDE SEQUENCE [LARGE SCALE GENOMIC DNA]</scope>
    <source>
        <strain evidence="5">Tokyo 01</strain>
    </source>
</reference>
<gene>
    <name evidence="4" type="ORF">DENIS_4649</name>
</gene>
<dbReference type="Pfam" id="PF04333">
    <property type="entry name" value="MlaA"/>
    <property type="match status" value="1"/>
</dbReference>
<dbReference type="PRINTS" id="PR01805">
    <property type="entry name" value="VACJLIPOPROT"/>
</dbReference>
<dbReference type="PROSITE" id="PS51257">
    <property type="entry name" value="PROKAR_LIPOPROTEIN"/>
    <property type="match status" value="1"/>
</dbReference>
<protein>
    <submittedName>
        <fullName evidence="4">ABC transporter</fullName>
    </submittedName>
</protein>
<comment type="similarity">
    <text evidence="1">Belongs to the MlaA family.</text>
</comment>
<feature type="signal peptide" evidence="3">
    <location>
        <begin position="1"/>
        <end position="24"/>
    </location>
</feature>
<dbReference type="GO" id="GO:0016020">
    <property type="term" value="C:membrane"/>
    <property type="evidence" value="ECO:0007669"/>
    <property type="project" value="InterPro"/>
</dbReference>
<keyword evidence="5" id="KW-1185">Reference proteome</keyword>